<evidence type="ECO:0000313" key="2">
    <source>
        <dbReference type="Proteomes" id="UP000887013"/>
    </source>
</evidence>
<protein>
    <submittedName>
        <fullName evidence="1">Uncharacterized protein</fullName>
    </submittedName>
</protein>
<proteinExistence type="predicted"/>
<evidence type="ECO:0000313" key="1">
    <source>
        <dbReference type="EMBL" id="GFS83415.1"/>
    </source>
</evidence>
<accession>A0A8X6T6N5</accession>
<comment type="caution">
    <text evidence="1">The sequence shown here is derived from an EMBL/GenBank/DDBJ whole genome shotgun (WGS) entry which is preliminary data.</text>
</comment>
<dbReference type="Proteomes" id="UP000887013">
    <property type="component" value="Unassembled WGS sequence"/>
</dbReference>
<organism evidence="1 2">
    <name type="scientific">Nephila pilipes</name>
    <name type="common">Giant wood spider</name>
    <name type="synonym">Nephila maculata</name>
    <dbReference type="NCBI Taxonomy" id="299642"/>
    <lineage>
        <taxon>Eukaryota</taxon>
        <taxon>Metazoa</taxon>
        <taxon>Ecdysozoa</taxon>
        <taxon>Arthropoda</taxon>
        <taxon>Chelicerata</taxon>
        <taxon>Arachnida</taxon>
        <taxon>Araneae</taxon>
        <taxon>Araneomorphae</taxon>
        <taxon>Entelegynae</taxon>
        <taxon>Araneoidea</taxon>
        <taxon>Nephilidae</taxon>
        <taxon>Nephila</taxon>
    </lineage>
</organism>
<name>A0A8X6T6N5_NEPPI</name>
<gene>
    <name evidence="1" type="ORF">NPIL_583141</name>
</gene>
<dbReference type="EMBL" id="BMAW01003411">
    <property type="protein sequence ID" value="GFS83415.1"/>
    <property type="molecule type" value="Genomic_DNA"/>
</dbReference>
<reference evidence="1" key="1">
    <citation type="submission" date="2020-08" db="EMBL/GenBank/DDBJ databases">
        <title>Multicomponent nature underlies the extraordinary mechanical properties of spider dragline silk.</title>
        <authorList>
            <person name="Kono N."/>
            <person name="Nakamura H."/>
            <person name="Mori M."/>
            <person name="Yoshida Y."/>
            <person name="Ohtoshi R."/>
            <person name="Malay A.D."/>
            <person name="Moran D.A.P."/>
            <person name="Tomita M."/>
            <person name="Numata K."/>
            <person name="Arakawa K."/>
        </authorList>
    </citation>
    <scope>NUCLEOTIDE SEQUENCE</scope>
</reference>
<dbReference type="AlphaFoldDB" id="A0A8X6T6N5"/>
<keyword evidence="2" id="KW-1185">Reference proteome</keyword>
<sequence>MLLLSCILMPYCTYIYILLSCSSVLCALTTADGILRTRLGATPISLPQELCQEAVYRLEACFLRSAVPCGVIFFSRAVLLVAPSGRLCLLDSFFCFDVPSSGLKLKIFLKTKILCVQVFLLILDVSVDEIVLRS</sequence>